<dbReference type="PANTHER" id="PTHR43042">
    <property type="entry name" value="SAM-DEPENDENT METHYLTRANSFERASE"/>
    <property type="match status" value="1"/>
</dbReference>
<dbReference type="SUPFAM" id="SSF53335">
    <property type="entry name" value="S-adenosyl-L-methionine-dependent methyltransferases"/>
    <property type="match status" value="1"/>
</dbReference>
<dbReference type="AlphaFoldDB" id="A0A968GCX3"/>
<dbReference type="EMBL" id="JAATLJ010000001">
    <property type="protein sequence ID" value="NIZ41141.1"/>
    <property type="molecule type" value="Genomic_DNA"/>
</dbReference>
<gene>
    <name evidence="6" type="ORF">HCT14_06455</name>
</gene>
<evidence type="ECO:0000256" key="3">
    <source>
        <dbReference type="ARBA" id="ARBA00022691"/>
    </source>
</evidence>
<evidence type="ECO:0000313" key="7">
    <source>
        <dbReference type="Proteomes" id="UP000711995"/>
    </source>
</evidence>
<evidence type="ECO:0000256" key="2">
    <source>
        <dbReference type="ARBA" id="ARBA00022679"/>
    </source>
</evidence>
<accession>A0A968GCX3</accession>
<feature type="domain" description="S-adenosylmethionine-dependent methyltransferase" evidence="5">
    <location>
        <begin position="117"/>
        <end position="243"/>
    </location>
</feature>
<dbReference type="GO" id="GO:0008168">
    <property type="term" value="F:methyltransferase activity"/>
    <property type="evidence" value="ECO:0007669"/>
    <property type="project" value="UniProtKB-KW"/>
</dbReference>
<dbReference type="Pfam" id="PF10672">
    <property type="entry name" value="Methyltrans_SAM"/>
    <property type="match status" value="1"/>
</dbReference>
<proteinExistence type="predicted"/>
<dbReference type="Gene3D" id="3.40.50.150">
    <property type="entry name" value="Vaccinia Virus protein VP39"/>
    <property type="match status" value="1"/>
</dbReference>
<organism evidence="6 7">
    <name type="scientific">Entomospira entomophila</name>
    <dbReference type="NCBI Taxonomy" id="2719988"/>
    <lineage>
        <taxon>Bacteria</taxon>
        <taxon>Pseudomonadati</taxon>
        <taxon>Spirochaetota</taxon>
        <taxon>Spirochaetia</taxon>
        <taxon>Spirochaetales</taxon>
        <taxon>Spirochaetaceae</taxon>
        <taxon>Entomospira</taxon>
    </lineage>
</organism>
<evidence type="ECO:0000259" key="5">
    <source>
        <dbReference type="Pfam" id="PF10672"/>
    </source>
</evidence>
<dbReference type="InterPro" id="IPR019614">
    <property type="entry name" value="SAM-dep_methyl-trfase"/>
</dbReference>
<protein>
    <submittedName>
        <fullName evidence="6">Methyltransferase domain-containing protein</fullName>
    </submittedName>
</protein>
<dbReference type="RefSeq" id="WP_167700714.1">
    <property type="nucleotide sequence ID" value="NZ_CP118174.1"/>
</dbReference>
<keyword evidence="7" id="KW-1185">Reference proteome</keyword>
<sequence>MSKTERLEQEDYYLKSFMRSLKKRLAHRREWAIEEKTSSYRLFDRENNIPLTIDYINEKYAVAVAFLDASHRDWQKSRYLEVIQKALGLSPDRLFYKERLKGERAQYTKPETLPTVMTEIEEHELFYSLNLTDYLDMGLFMDHRPLRGELKEHSHGKRVLNLFSYTGSFGVVTAAGGAAEVINVDLSQRYLDWAKQNFQRNGLLGEQFRFIRADALSWMSEAETKYRHYFDTIICDPPAFSNSRQMDRPLDIQKGYITLIESSAKLLKRVGGVLYFSSPLKTLQLDVRKFPYLEIKEITSFTVPYDFRKNHPHRCWQIRWRKYGKGSGIEQRNRSSRDSSRYNKSRY</sequence>
<dbReference type="GO" id="GO:0032259">
    <property type="term" value="P:methylation"/>
    <property type="evidence" value="ECO:0007669"/>
    <property type="project" value="UniProtKB-KW"/>
</dbReference>
<dbReference type="Proteomes" id="UP000711995">
    <property type="component" value="Unassembled WGS sequence"/>
</dbReference>
<dbReference type="Gene3D" id="3.30.750.80">
    <property type="entry name" value="RNA methyltransferase domain (HRMD) like"/>
    <property type="match status" value="1"/>
</dbReference>
<evidence type="ECO:0000256" key="4">
    <source>
        <dbReference type="SAM" id="MobiDB-lite"/>
    </source>
</evidence>
<keyword evidence="1 6" id="KW-0489">Methyltransferase</keyword>
<comment type="caution">
    <text evidence="6">The sequence shown here is derived from an EMBL/GenBank/DDBJ whole genome shotgun (WGS) entry which is preliminary data.</text>
</comment>
<reference evidence="6 7" key="1">
    <citation type="submission" date="2020-03" db="EMBL/GenBank/DDBJ databases">
        <title>Spirochaetal bacteria isolated from arthropods constitute a novel genus Entomospira genus novum within the order Spirochaetales.</title>
        <authorList>
            <person name="Grana-Miraglia L."/>
            <person name="Sikutova S."/>
            <person name="Fingerle V."/>
            <person name="Sing A."/>
            <person name="Castillo-Ramirez S."/>
            <person name="Margos G."/>
            <person name="Rudolf I."/>
        </authorList>
    </citation>
    <scope>NUCLEOTIDE SEQUENCE [LARGE SCALE GENOMIC DNA]</scope>
    <source>
        <strain evidence="6 7">BR193</strain>
    </source>
</reference>
<evidence type="ECO:0000313" key="6">
    <source>
        <dbReference type="EMBL" id="NIZ41141.1"/>
    </source>
</evidence>
<dbReference type="CDD" id="cd02440">
    <property type="entry name" value="AdoMet_MTases"/>
    <property type="match status" value="1"/>
</dbReference>
<feature type="compositionally biased region" description="Basic and acidic residues" evidence="4">
    <location>
        <begin position="331"/>
        <end position="341"/>
    </location>
</feature>
<dbReference type="InterPro" id="IPR029063">
    <property type="entry name" value="SAM-dependent_MTases_sf"/>
</dbReference>
<dbReference type="PANTHER" id="PTHR43042:SF3">
    <property type="entry name" value="RIBOSOMAL RNA LARGE SUBUNIT METHYLTRANSFERASE YWBD-RELATED"/>
    <property type="match status" value="1"/>
</dbReference>
<keyword evidence="2" id="KW-0808">Transferase</keyword>
<name>A0A968GCX3_9SPIO</name>
<keyword evidence="3" id="KW-0949">S-adenosyl-L-methionine</keyword>
<evidence type="ECO:0000256" key="1">
    <source>
        <dbReference type="ARBA" id="ARBA00022603"/>
    </source>
</evidence>
<feature type="region of interest" description="Disordered" evidence="4">
    <location>
        <begin position="327"/>
        <end position="347"/>
    </location>
</feature>